<comment type="caution">
    <text evidence="1">The sequence shown here is derived from an EMBL/GenBank/DDBJ whole genome shotgun (WGS) entry which is preliminary data.</text>
</comment>
<dbReference type="Proteomes" id="UP000326554">
    <property type="component" value="Unassembled WGS sequence"/>
</dbReference>
<evidence type="ECO:0000313" key="2">
    <source>
        <dbReference type="Proteomes" id="UP000326554"/>
    </source>
</evidence>
<gene>
    <name evidence="1" type="ORF">F3S47_18860</name>
</gene>
<protein>
    <submittedName>
        <fullName evidence="1">Uncharacterized protein</fullName>
    </submittedName>
</protein>
<accession>A0A5J5GAY2</accession>
<keyword evidence="2" id="KW-1185">Reference proteome</keyword>
<reference evidence="1 2" key="1">
    <citation type="submission" date="2019-09" db="EMBL/GenBank/DDBJ databases">
        <authorList>
            <person name="Park J.-S."/>
            <person name="Choi H.-J."/>
        </authorList>
    </citation>
    <scope>NUCLEOTIDE SEQUENCE [LARGE SCALE GENOMIC DNA]</scope>
    <source>
        <strain evidence="1 2">176SS1-4</strain>
    </source>
</reference>
<organism evidence="1 2">
    <name type="scientific">Histidinibacterium aquaticum</name>
    <dbReference type="NCBI Taxonomy" id="2613962"/>
    <lineage>
        <taxon>Bacteria</taxon>
        <taxon>Pseudomonadati</taxon>
        <taxon>Pseudomonadota</taxon>
        <taxon>Alphaproteobacteria</taxon>
        <taxon>Rhodobacterales</taxon>
        <taxon>Paracoccaceae</taxon>
        <taxon>Histidinibacterium</taxon>
    </lineage>
</organism>
<name>A0A5J5GAY2_9RHOB</name>
<evidence type="ECO:0000313" key="1">
    <source>
        <dbReference type="EMBL" id="KAA9005090.1"/>
    </source>
</evidence>
<proteinExistence type="predicted"/>
<dbReference type="AlphaFoldDB" id="A0A5J5GAY2"/>
<dbReference type="EMBL" id="VYQE01000008">
    <property type="protein sequence ID" value="KAA9005090.1"/>
    <property type="molecule type" value="Genomic_DNA"/>
</dbReference>
<sequence>MLFARPEDRTNRRIAALVRREASGTLSSRTRLAHRIRVDADPALGIEGEWRSPRGRLLELDVRTSGPGGWCALHMRFSGGLLKEAGFLGLMCSGVAPEITRARACLRSGTREGFVDRFFDKHLLLRPEIGSHMDAVALGDRSDAPADPPWREVILFFPTRPFRATLLDFRVFTA</sequence>
<dbReference type="RefSeq" id="WP_150446871.1">
    <property type="nucleotide sequence ID" value="NZ_VYQE01000008.1"/>
</dbReference>